<organism evidence="1 2">
    <name type="scientific">Albidovulum sediminis</name>
    <dbReference type="NCBI Taxonomy" id="3066345"/>
    <lineage>
        <taxon>Bacteria</taxon>
        <taxon>Pseudomonadati</taxon>
        <taxon>Pseudomonadota</taxon>
        <taxon>Alphaproteobacteria</taxon>
        <taxon>Rhodobacterales</taxon>
        <taxon>Paracoccaceae</taxon>
        <taxon>Albidovulum</taxon>
    </lineage>
</organism>
<protein>
    <submittedName>
        <fullName evidence="1">Ferredoxin</fullName>
    </submittedName>
</protein>
<dbReference type="EMBL" id="JAOCQF010000001">
    <property type="protein sequence ID" value="MCT8330122.1"/>
    <property type="molecule type" value="Genomic_DNA"/>
</dbReference>
<name>A0ABT2NMG4_9RHOB</name>
<gene>
    <name evidence="1" type="ORF">N5I32_11405</name>
</gene>
<proteinExistence type="predicted"/>
<evidence type="ECO:0000313" key="1">
    <source>
        <dbReference type="EMBL" id="MCT8330122.1"/>
    </source>
</evidence>
<reference evidence="2" key="1">
    <citation type="submission" date="2023-07" db="EMBL/GenBank/DDBJ databases">
        <title>Defluviimonas sediminis sp. nov., isolated from mangrove sediment.</title>
        <authorList>
            <person name="Liu L."/>
            <person name="Li J."/>
            <person name="Huang Y."/>
            <person name="Pan J."/>
            <person name="Li M."/>
        </authorList>
    </citation>
    <scope>NUCLEOTIDE SEQUENCE [LARGE SCALE GENOMIC DNA]</scope>
    <source>
        <strain evidence="2">FT324</strain>
    </source>
</reference>
<evidence type="ECO:0000313" key="2">
    <source>
        <dbReference type="Proteomes" id="UP001205601"/>
    </source>
</evidence>
<accession>A0ABT2NMG4</accession>
<keyword evidence="2" id="KW-1185">Reference proteome</keyword>
<dbReference type="Proteomes" id="UP001205601">
    <property type="component" value="Unassembled WGS sequence"/>
</dbReference>
<sequence>MFGALHPDAGDDAPEGTGTIVLFGPAEPGFWPHLTAQPEWQDAQPDPVDRWSKRVLGALAARLGGTAIFPSDGPPYPPFFRWALRSGRAWASPVRILVHDSAGLWVSYRGAIAIKGRLSLPPAPACPCDTCVGKPCLDACPPRALVGEGYDVAACHAFLDTPAGGNCLSGGCHVRRACPVSQAYGRLPEQSEYHMRQFHR</sequence>
<comment type="caution">
    <text evidence="1">The sequence shown here is derived from an EMBL/GenBank/DDBJ whole genome shotgun (WGS) entry which is preliminary data.</text>
</comment>